<reference evidence="1" key="1">
    <citation type="submission" date="2025-08" db="UniProtKB">
        <authorList>
            <consortium name="Ensembl"/>
        </authorList>
    </citation>
    <scope>IDENTIFICATION</scope>
</reference>
<protein>
    <submittedName>
        <fullName evidence="1">Uncharacterized protein</fullName>
    </submittedName>
</protein>
<dbReference type="Proteomes" id="UP000261500">
    <property type="component" value="Unplaced"/>
</dbReference>
<evidence type="ECO:0000313" key="2">
    <source>
        <dbReference type="Proteomes" id="UP000261500"/>
    </source>
</evidence>
<dbReference type="GeneTree" id="ENSGT01030000237838"/>
<proteinExistence type="predicted"/>
<dbReference type="STRING" id="48699.ENSPLAP00000027046"/>
<organism evidence="1 2">
    <name type="scientific">Poecilia latipinna</name>
    <name type="common">sailfin molly</name>
    <dbReference type="NCBI Taxonomy" id="48699"/>
    <lineage>
        <taxon>Eukaryota</taxon>
        <taxon>Metazoa</taxon>
        <taxon>Chordata</taxon>
        <taxon>Craniata</taxon>
        <taxon>Vertebrata</taxon>
        <taxon>Euteleostomi</taxon>
        <taxon>Actinopterygii</taxon>
        <taxon>Neopterygii</taxon>
        <taxon>Teleostei</taxon>
        <taxon>Neoteleostei</taxon>
        <taxon>Acanthomorphata</taxon>
        <taxon>Ovalentaria</taxon>
        <taxon>Atherinomorphae</taxon>
        <taxon>Cyprinodontiformes</taxon>
        <taxon>Poeciliidae</taxon>
        <taxon>Poeciliinae</taxon>
        <taxon>Poecilia</taxon>
    </lineage>
</organism>
<sequence length="75" mass="8070">MSLTPSASASLQPAKMKKDESFLGKLGGTLVRKKRAKEGEDSSIVAFEGNVAGRRRRVAVLGVVQSRHSADELCR</sequence>
<dbReference type="AlphaFoldDB" id="A0A3B3VPW0"/>
<dbReference type="Ensembl" id="ENSPLAT00000019569.1">
    <property type="protein sequence ID" value="ENSPLAP00000027046.1"/>
    <property type="gene ID" value="ENSPLAG00000015226.1"/>
</dbReference>
<accession>A0A3B3VPW0</accession>
<evidence type="ECO:0000313" key="1">
    <source>
        <dbReference type="Ensembl" id="ENSPLAP00000027046.1"/>
    </source>
</evidence>
<keyword evidence="2" id="KW-1185">Reference proteome</keyword>
<name>A0A3B3VPW0_9TELE</name>
<reference evidence="1" key="2">
    <citation type="submission" date="2025-09" db="UniProtKB">
        <authorList>
            <consortium name="Ensembl"/>
        </authorList>
    </citation>
    <scope>IDENTIFICATION</scope>
</reference>